<evidence type="ECO:0000256" key="3">
    <source>
        <dbReference type="ARBA" id="ARBA00007895"/>
    </source>
</evidence>
<keyword evidence="4" id="KW-0813">Transport</keyword>
<dbReference type="InterPro" id="IPR039431">
    <property type="entry name" value="Vta1/CALS_N"/>
</dbReference>
<keyword evidence="8" id="KW-0472">Membrane</keyword>
<comment type="subcellular location">
    <subcellularLocation>
        <location evidence="2">Cytoplasm</location>
    </subcellularLocation>
    <subcellularLocation>
        <location evidence="1">Endosome membrane</location>
        <topology evidence="1">Peripheral membrane protein</topology>
    </subcellularLocation>
</comment>
<evidence type="ECO:0000256" key="9">
    <source>
        <dbReference type="SAM" id="MobiDB-lite"/>
    </source>
</evidence>
<keyword evidence="13" id="KW-1185">Reference proteome</keyword>
<keyword evidence="7" id="KW-0653">Protein transport</keyword>
<feature type="region of interest" description="Disordered" evidence="9">
    <location>
        <begin position="161"/>
        <end position="248"/>
    </location>
</feature>
<keyword evidence="6" id="KW-0967">Endosome</keyword>
<dbReference type="PANTHER" id="PTHR46009">
    <property type="entry name" value="VACUOLAR PROTEIN SORTING-ASSOCIATED PROTEIN VTA1 HOMOLOG"/>
    <property type="match status" value="1"/>
</dbReference>
<dbReference type="PANTHER" id="PTHR46009:SF1">
    <property type="entry name" value="VACUOLAR PROTEIN SORTING-ASSOCIATED PROTEIN VTA1 HOMOLOG"/>
    <property type="match status" value="1"/>
</dbReference>
<evidence type="ECO:0000259" key="10">
    <source>
        <dbReference type="Pfam" id="PF04652"/>
    </source>
</evidence>
<dbReference type="Proteomes" id="UP001461498">
    <property type="component" value="Unassembled WGS sequence"/>
</dbReference>
<dbReference type="Gene3D" id="1.20.5.420">
    <property type="entry name" value="Immunoglobulin FC, subunit C"/>
    <property type="match status" value="1"/>
</dbReference>
<dbReference type="GO" id="GO:0010008">
    <property type="term" value="C:endosome membrane"/>
    <property type="evidence" value="ECO:0007669"/>
    <property type="project" value="UniProtKB-SubCell"/>
</dbReference>
<evidence type="ECO:0000313" key="12">
    <source>
        <dbReference type="EMBL" id="KAK9503303.1"/>
    </source>
</evidence>
<dbReference type="GO" id="GO:0005771">
    <property type="term" value="C:multivesicular body"/>
    <property type="evidence" value="ECO:0007669"/>
    <property type="project" value="TreeGrafter"/>
</dbReference>
<dbReference type="Pfam" id="PF18097">
    <property type="entry name" value="Vta1_C"/>
    <property type="match status" value="1"/>
</dbReference>
<evidence type="ECO:0000256" key="4">
    <source>
        <dbReference type="ARBA" id="ARBA00022448"/>
    </source>
</evidence>
<evidence type="ECO:0000259" key="11">
    <source>
        <dbReference type="Pfam" id="PF18097"/>
    </source>
</evidence>
<evidence type="ECO:0000313" key="13">
    <source>
        <dbReference type="Proteomes" id="UP001461498"/>
    </source>
</evidence>
<protein>
    <recommendedName>
        <fullName evidence="14">Vacuolar protein</fullName>
    </recommendedName>
</protein>
<comment type="similarity">
    <text evidence="3">Belongs to the VTA1 family.</text>
</comment>
<dbReference type="GO" id="GO:0032511">
    <property type="term" value="P:late endosome to vacuole transport via multivesicular body sorting pathway"/>
    <property type="evidence" value="ECO:0007669"/>
    <property type="project" value="InterPro"/>
</dbReference>
<feature type="domain" description="Vta1/callose synthase N-terminal" evidence="10">
    <location>
        <begin position="15"/>
        <end position="156"/>
    </location>
</feature>
<dbReference type="GO" id="GO:0015031">
    <property type="term" value="P:protein transport"/>
    <property type="evidence" value="ECO:0007669"/>
    <property type="project" value="UniProtKB-KW"/>
</dbReference>
<evidence type="ECO:0000256" key="5">
    <source>
        <dbReference type="ARBA" id="ARBA00022490"/>
    </source>
</evidence>
<evidence type="ECO:0000256" key="2">
    <source>
        <dbReference type="ARBA" id="ARBA00004496"/>
    </source>
</evidence>
<feature type="compositionally biased region" description="Polar residues" evidence="9">
    <location>
        <begin position="203"/>
        <end position="228"/>
    </location>
</feature>
<evidence type="ECO:0000256" key="1">
    <source>
        <dbReference type="ARBA" id="ARBA00004481"/>
    </source>
</evidence>
<proteinExistence type="inferred from homology"/>
<evidence type="ECO:0000256" key="6">
    <source>
        <dbReference type="ARBA" id="ARBA00022753"/>
    </source>
</evidence>
<dbReference type="Pfam" id="PF04652">
    <property type="entry name" value="Vta1"/>
    <property type="match status" value="1"/>
</dbReference>
<comment type="caution">
    <text evidence="12">The sequence shown here is derived from an EMBL/GenBank/DDBJ whole genome shotgun (WGS) entry which is preliminary data.</text>
</comment>
<dbReference type="InterPro" id="IPR023175">
    <property type="entry name" value="Vta1/CALS_N_sf"/>
</dbReference>
<feature type="domain" description="Vta1 C-terminal" evidence="11">
    <location>
        <begin position="261"/>
        <end position="297"/>
    </location>
</feature>
<dbReference type="AlphaFoldDB" id="A0AAW1CZT0"/>
<dbReference type="Gene3D" id="1.25.40.270">
    <property type="entry name" value="Vacuolar protein sorting-associated protein vta1"/>
    <property type="match status" value="1"/>
</dbReference>
<evidence type="ECO:0000256" key="8">
    <source>
        <dbReference type="ARBA" id="ARBA00023136"/>
    </source>
</evidence>
<feature type="compositionally biased region" description="Low complexity" evidence="9">
    <location>
        <begin position="233"/>
        <end position="245"/>
    </location>
</feature>
<organism evidence="12 13">
    <name type="scientific">Rhynocoris fuscipes</name>
    <dbReference type="NCBI Taxonomy" id="488301"/>
    <lineage>
        <taxon>Eukaryota</taxon>
        <taxon>Metazoa</taxon>
        <taxon>Ecdysozoa</taxon>
        <taxon>Arthropoda</taxon>
        <taxon>Hexapoda</taxon>
        <taxon>Insecta</taxon>
        <taxon>Pterygota</taxon>
        <taxon>Neoptera</taxon>
        <taxon>Paraneoptera</taxon>
        <taxon>Hemiptera</taxon>
        <taxon>Heteroptera</taxon>
        <taxon>Panheteroptera</taxon>
        <taxon>Cimicomorpha</taxon>
        <taxon>Reduviidae</taxon>
        <taxon>Harpactorinae</taxon>
        <taxon>Harpactorini</taxon>
        <taxon>Rhynocoris</taxon>
    </lineage>
</organism>
<dbReference type="InterPro" id="IPR044538">
    <property type="entry name" value="Vta1-like"/>
</dbReference>
<sequence length="302" mass="32850">MSLVLPPCPPSLKPIQHYLKAATEHETRDPVVAYWCRLYALQTALKIDKKSDEAKLLLVRLMDWLELEKRNNSGNEAITNDIAAQAHVENYALKLFMWADGQDRVGIFNKNVVKAFYTAGILMDILNIFGELSEDIAANCKYAKWKAAYIHNCLKNGETPVPGPIGPTDGENENEGAIGFIGGATNYRPDDGISEPKLPVQPPSDTLGFTNIPASNPSPTPNIAQPSETDTRPYSPSQPSSTSSSNAALVAPGTGVKLDPSLVTKAQKYCKFAASALNYDDVADAVNYLQKALRILETGQEN</sequence>
<accession>A0AAW1CZT0</accession>
<evidence type="ECO:0000256" key="7">
    <source>
        <dbReference type="ARBA" id="ARBA00022927"/>
    </source>
</evidence>
<reference evidence="12 13" key="1">
    <citation type="submission" date="2022-12" db="EMBL/GenBank/DDBJ databases">
        <title>Chromosome-level genome assembly of true bugs.</title>
        <authorList>
            <person name="Ma L."/>
            <person name="Li H."/>
        </authorList>
    </citation>
    <scope>NUCLEOTIDE SEQUENCE [LARGE SCALE GENOMIC DNA]</scope>
    <source>
        <strain evidence="12">Lab_2022b</strain>
    </source>
</reference>
<dbReference type="EMBL" id="JAPXFL010000008">
    <property type="protein sequence ID" value="KAK9503303.1"/>
    <property type="molecule type" value="Genomic_DNA"/>
</dbReference>
<dbReference type="InterPro" id="IPR041212">
    <property type="entry name" value="Vta1_C"/>
</dbReference>
<gene>
    <name evidence="12" type="ORF">O3M35_011903</name>
</gene>
<evidence type="ECO:0008006" key="14">
    <source>
        <dbReference type="Google" id="ProtNLM"/>
    </source>
</evidence>
<name>A0AAW1CZT0_9HEMI</name>
<keyword evidence="5" id="KW-0963">Cytoplasm</keyword>